<comment type="caution">
    <text evidence="1">The sequence shown here is derived from an EMBL/GenBank/DDBJ whole genome shotgun (WGS) entry which is preliminary data.</text>
</comment>
<gene>
    <name evidence="1" type="ORF">RND71_039250</name>
</gene>
<accession>A0AAE1UXF6</accession>
<name>A0AAE1UXF6_9SOLA</name>
<evidence type="ECO:0000313" key="1">
    <source>
        <dbReference type="EMBL" id="KAK4340749.1"/>
    </source>
</evidence>
<organism evidence="1 2">
    <name type="scientific">Anisodus tanguticus</name>
    <dbReference type="NCBI Taxonomy" id="243964"/>
    <lineage>
        <taxon>Eukaryota</taxon>
        <taxon>Viridiplantae</taxon>
        <taxon>Streptophyta</taxon>
        <taxon>Embryophyta</taxon>
        <taxon>Tracheophyta</taxon>
        <taxon>Spermatophyta</taxon>
        <taxon>Magnoliopsida</taxon>
        <taxon>eudicotyledons</taxon>
        <taxon>Gunneridae</taxon>
        <taxon>Pentapetalae</taxon>
        <taxon>asterids</taxon>
        <taxon>lamiids</taxon>
        <taxon>Solanales</taxon>
        <taxon>Solanaceae</taxon>
        <taxon>Solanoideae</taxon>
        <taxon>Hyoscyameae</taxon>
        <taxon>Anisodus</taxon>
    </lineage>
</organism>
<sequence length="196" mass="22117">MILFQFLDVLSLHCFDGLASFQVGEFCLPKLKKVKLDICLRQLQIVDVAAINLEDLYIYSPWNLKLKASDLLEAKIYFDSLANPDTDWYSKLPNFLVNFNHSVAIDLSSKNDEVMVIPKDVRVNFLPPLHATNNLHVNIEKRLKYSIVDVVYSLLWISPQLDTISFGGTLRLKDPKDASNEAGKPCCSSTLGLLEA</sequence>
<dbReference type="Proteomes" id="UP001291623">
    <property type="component" value="Unassembled WGS sequence"/>
</dbReference>
<proteinExistence type="predicted"/>
<dbReference type="AlphaFoldDB" id="A0AAE1UXF6"/>
<reference evidence="1" key="1">
    <citation type="submission" date="2023-12" db="EMBL/GenBank/DDBJ databases">
        <title>Genome assembly of Anisodus tanguticus.</title>
        <authorList>
            <person name="Wang Y.-J."/>
        </authorList>
    </citation>
    <scope>NUCLEOTIDE SEQUENCE</scope>
    <source>
        <strain evidence="1">KB-2021</strain>
        <tissue evidence="1">Leaf</tissue>
    </source>
</reference>
<dbReference type="EMBL" id="JAVYJV010000022">
    <property type="protein sequence ID" value="KAK4340749.1"/>
    <property type="molecule type" value="Genomic_DNA"/>
</dbReference>
<keyword evidence="2" id="KW-1185">Reference proteome</keyword>
<protein>
    <submittedName>
        <fullName evidence="1">Uncharacterized protein</fullName>
    </submittedName>
</protein>
<evidence type="ECO:0000313" key="2">
    <source>
        <dbReference type="Proteomes" id="UP001291623"/>
    </source>
</evidence>